<evidence type="ECO:0000313" key="2">
    <source>
        <dbReference type="EMBL" id="MUI61806.1"/>
    </source>
</evidence>
<keyword evidence="1" id="KW-1133">Transmembrane helix</keyword>
<dbReference type="EMBL" id="WOAJ01000018">
    <property type="protein sequence ID" value="MUI61806.1"/>
    <property type="molecule type" value="Genomic_DNA"/>
</dbReference>
<dbReference type="RefSeq" id="WP_155682034.1">
    <property type="nucleotide sequence ID" value="NZ_WOAJ01000018.1"/>
</dbReference>
<feature type="transmembrane region" description="Helical" evidence="1">
    <location>
        <begin position="38"/>
        <end position="58"/>
    </location>
</feature>
<dbReference type="AlphaFoldDB" id="A0A6A9K674"/>
<keyword evidence="1" id="KW-0472">Membrane</keyword>
<reference evidence="2" key="1">
    <citation type="submission" date="2019-11" db="EMBL/GenBank/DDBJ databases">
        <title>Genomes of ocular Pseudomonas aeruginosa isolates.</title>
        <authorList>
            <person name="Khan M."/>
            <person name="Rice S.A."/>
            <person name="Willcox M.D.P."/>
            <person name="Stapleton F."/>
        </authorList>
    </citation>
    <scope>NUCLEOTIDE SEQUENCE</scope>
    <source>
        <strain evidence="2">PA206</strain>
    </source>
</reference>
<comment type="caution">
    <text evidence="2">The sequence shown here is derived from an EMBL/GenBank/DDBJ whole genome shotgun (WGS) entry which is preliminary data.</text>
</comment>
<gene>
    <name evidence="2" type="ORF">GNQ20_28730</name>
</gene>
<keyword evidence="1" id="KW-0812">Transmembrane</keyword>
<feature type="transmembrane region" description="Helical" evidence="1">
    <location>
        <begin position="114"/>
        <end position="134"/>
    </location>
</feature>
<proteinExistence type="predicted"/>
<accession>A0A6A9K674</accession>
<protein>
    <submittedName>
        <fullName evidence="2">Uncharacterized protein</fullName>
    </submittedName>
</protein>
<organism evidence="2">
    <name type="scientific">Pseudomonas aeruginosa</name>
    <dbReference type="NCBI Taxonomy" id="287"/>
    <lineage>
        <taxon>Bacteria</taxon>
        <taxon>Pseudomonadati</taxon>
        <taxon>Pseudomonadota</taxon>
        <taxon>Gammaproteobacteria</taxon>
        <taxon>Pseudomonadales</taxon>
        <taxon>Pseudomonadaceae</taxon>
        <taxon>Pseudomonas</taxon>
    </lineage>
</organism>
<evidence type="ECO:0000256" key="1">
    <source>
        <dbReference type="SAM" id="Phobius"/>
    </source>
</evidence>
<feature type="transmembrane region" description="Helical" evidence="1">
    <location>
        <begin position="70"/>
        <end position="88"/>
    </location>
</feature>
<name>A0A6A9K674_PSEAI</name>
<feature type="transmembrane region" description="Helical" evidence="1">
    <location>
        <begin position="140"/>
        <end position="157"/>
    </location>
</feature>
<sequence>MKLPWSRPLALPPQLEWKYANEPELMSWTIKARNYNTFVANIMFLICLAMVIIGTSFAGDWFQENREKNIPVSIGFFLVMISVVLSVTHQRMNFAYRFSKSGGEFCEWKNFPKAAVWVVNGFAVIAAIACVTLLGPDGMLLGVLGAGGMGLTAIAMINSKSFQKMHTTFHHNAYSWSEFPGVVIDQRQKLVGLKFKWYHKELNEEMVSVEALYTRSRDFKKLVDFLEKQLPDVPFTEGKVQRGP</sequence>